<protein>
    <submittedName>
        <fullName evidence="2">Uncharacterized protein</fullName>
    </submittedName>
</protein>
<feature type="region of interest" description="Disordered" evidence="1">
    <location>
        <begin position="48"/>
        <end position="99"/>
    </location>
</feature>
<comment type="caution">
    <text evidence="2">The sequence shown here is derived from an EMBL/GenBank/DDBJ whole genome shotgun (WGS) entry which is preliminary data.</text>
</comment>
<name>A0ABR0EHK9_ZASCE</name>
<gene>
    <name evidence="2" type="ORF">PRZ48_008945</name>
</gene>
<evidence type="ECO:0000313" key="3">
    <source>
        <dbReference type="Proteomes" id="UP001305779"/>
    </source>
</evidence>
<dbReference type="Proteomes" id="UP001305779">
    <property type="component" value="Unassembled WGS sequence"/>
</dbReference>
<keyword evidence="3" id="KW-1185">Reference proteome</keyword>
<accession>A0ABR0EHK9</accession>
<reference evidence="2 3" key="1">
    <citation type="journal article" date="2023" name="G3 (Bethesda)">
        <title>A chromosome-level genome assembly of Zasmidium syzygii isolated from banana leaves.</title>
        <authorList>
            <person name="van Westerhoven A.C."/>
            <person name="Mehrabi R."/>
            <person name="Talebi R."/>
            <person name="Steentjes M.B.F."/>
            <person name="Corcolon B."/>
            <person name="Chong P.A."/>
            <person name="Kema G.H.J."/>
            <person name="Seidl M.F."/>
        </authorList>
    </citation>
    <scope>NUCLEOTIDE SEQUENCE [LARGE SCALE GENOMIC DNA]</scope>
    <source>
        <strain evidence="2 3">P124</strain>
    </source>
</reference>
<dbReference type="EMBL" id="JAXOVC010000006">
    <property type="protein sequence ID" value="KAK4500755.1"/>
    <property type="molecule type" value="Genomic_DNA"/>
</dbReference>
<organism evidence="2 3">
    <name type="scientific">Zasmidium cellare</name>
    <name type="common">Wine cellar mold</name>
    <name type="synonym">Racodium cellare</name>
    <dbReference type="NCBI Taxonomy" id="395010"/>
    <lineage>
        <taxon>Eukaryota</taxon>
        <taxon>Fungi</taxon>
        <taxon>Dikarya</taxon>
        <taxon>Ascomycota</taxon>
        <taxon>Pezizomycotina</taxon>
        <taxon>Dothideomycetes</taxon>
        <taxon>Dothideomycetidae</taxon>
        <taxon>Mycosphaerellales</taxon>
        <taxon>Mycosphaerellaceae</taxon>
        <taxon>Zasmidium</taxon>
    </lineage>
</organism>
<evidence type="ECO:0000313" key="2">
    <source>
        <dbReference type="EMBL" id="KAK4500755.1"/>
    </source>
</evidence>
<feature type="compositionally biased region" description="Polar residues" evidence="1">
    <location>
        <begin position="48"/>
        <end position="68"/>
    </location>
</feature>
<sequence>MNNGVSQLQQHRRNMVNQNNHQLHQAPYDEELQPLERFSPWNCQKLSQLPQSKAQQMPSAPGSRSASPHTKGEDDGDSNKTRLRNLDKLRTAAQDQQDNAALFRESFRESFRERYKMMCYTISGDILEYSFQMRASGIKAGRQKKLSTEDDLPAGDHG</sequence>
<feature type="compositionally biased region" description="Acidic residues" evidence="1">
    <location>
        <begin position="149"/>
        <end position="158"/>
    </location>
</feature>
<feature type="region of interest" description="Disordered" evidence="1">
    <location>
        <begin position="139"/>
        <end position="158"/>
    </location>
</feature>
<evidence type="ECO:0000256" key="1">
    <source>
        <dbReference type="SAM" id="MobiDB-lite"/>
    </source>
</evidence>
<feature type="compositionally biased region" description="Basic and acidic residues" evidence="1">
    <location>
        <begin position="70"/>
        <end position="90"/>
    </location>
</feature>
<proteinExistence type="predicted"/>